<evidence type="ECO:0000256" key="8">
    <source>
        <dbReference type="SAM" id="MobiDB-lite"/>
    </source>
</evidence>
<keyword evidence="6 7" id="KW-0694">RNA-binding</keyword>
<comment type="similarity">
    <text evidence="1 7">Belongs to the class I-like SAM-binding methyltransferase superfamily. RsmB/NOP family.</text>
</comment>
<dbReference type="InterPro" id="IPR018314">
    <property type="entry name" value="RsmB/NOL1/NOP2-like_CS"/>
</dbReference>
<dbReference type="PANTHER" id="PTHR22807:SF30">
    <property type="entry name" value="28S RRNA (CYTOSINE(4447)-C(5))-METHYLTRANSFERASE-RELATED"/>
    <property type="match status" value="1"/>
</dbReference>
<gene>
    <name evidence="10" type="ORF">NQZ67_04965</name>
</gene>
<dbReference type="InterPro" id="IPR029063">
    <property type="entry name" value="SAM-dependent_MTases_sf"/>
</dbReference>
<dbReference type="InterPro" id="IPR031340">
    <property type="entry name" value="RsmF_methylt_CI"/>
</dbReference>
<comment type="caution">
    <text evidence="10">The sequence shown here is derived from an EMBL/GenBank/DDBJ whole genome shotgun (WGS) entry which is preliminary data.</text>
</comment>
<keyword evidence="11" id="KW-1185">Reference proteome</keyword>
<dbReference type="GO" id="GO:0006396">
    <property type="term" value="P:RNA processing"/>
    <property type="evidence" value="ECO:0007669"/>
    <property type="project" value="InterPro"/>
</dbReference>
<dbReference type="InterPro" id="IPR031341">
    <property type="entry name" value="Methyltr_RsmF_N"/>
</dbReference>
<dbReference type="Proteomes" id="UP001141950">
    <property type="component" value="Unassembled WGS sequence"/>
</dbReference>
<evidence type="ECO:0000256" key="4">
    <source>
        <dbReference type="ARBA" id="ARBA00022679"/>
    </source>
</evidence>
<feature type="compositionally biased region" description="Low complexity" evidence="8">
    <location>
        <begin position="322"/>
        <end position="335"/>
    </location>
</feature>
<sequence>MNQLPVKFLEKMEAMLQSEYDAFMKSYEAPRVYGLRVNPLKINVEDWLRLSPMRDRVKPIPWAKEGLYYSEEDRPGKHPHHNAGLYYIQEPSAMLPVELLDVRPGHRVLDLCAAPGGKSTQIAGKLQGKGILVSNDIASERTKALAKNIELLGVRNAVILNEDPSSIARSFPGWFDRILVDAPCSGEGMFRKDESMAASWESYSITRCVNMQRDILAQVATMLKPGGLMVYSTCTFSPEENETQMADFLAKHPDFYIEAAPKTGGVSSGRPDLVDEETAARVGPEVMESLAGTARLWPHLLEGEGHFVAVLRRSGEARAETLAANARPAAEPARMAKGKQGKGRAPEKQPRGGKQAAAAAADPREIWLGFKEKELLFVLDDDFVPVTFGNAVYLQHRDLPPLDGLKVVRAGWLAGEAKNGRFHPAQSLAMGLTRDEAVRSISWSAEAEETGRYLRGETLFVPEEDLRCADGAGSKGYVLVCVDGYPAGWSKYSDGMLKNELTPGWRRL</sequence>
<dbReference type="GO" id="GO:0001510">
    <property type="term" value="P:RNA methylation"/>
    <property type="evidence" value="ECO:0007669"/>
    <property type="project" value="InterPro"/>
</dbReference>
<evidence type="ECO:0000256" key="2">
    <source>
        <dbReference type="ARBA" id="ARBA00022490"/>
    </source>
</evidence>
<proteinExistence type="inferred from homology"/>
<accession>A0A9X2MM58</accession>
<dbReference type="Gene3D" id="3.40.50.150">
    <property type="entry name" value="Vaccinia Virus protein VP39"/>
    <property type="match status" value="1"/>
</dbReference>
<evidence type="ECO:0000256" key="1">
    <source>
        <dbReference type="ARBA" id="ARBA00007494"/>
    </source>
</evidence>
<dbReference type="SUPFAM" id="SSF53335">
    <property type="entry name" value="S-adenosyl-L-methionine-dependent methyltransferases"/>
    <property type="match status" value="1"/>
</dbReference>
<keyword evidence="5 7" id="KW-0949">S-adenosyl-L-methionine</keyword>
<dbReference type="Pfam" id="PF17126">
    <property type="entry name" value="RsmF_methylt_CI"/>
    <property type="match status" value="1"/>
</dbReference>
<evidence type="ECO:0000256" key="3">
    <source>
        <dbReference type="ARBA" id="ARBA00022603"/>
    </source>
</evidence>
<dbReference type="InterPro" id="IPR023267">
    <property type="entry name" value="RCMT"/>
</dbReference>
<dbReference type="InterPro" id="IPR011023">
    <property type="entry name" value="Nop2p"/>
</dbReference>
<dbReference type="Gene3D" id="2.30.130.60">
    <property type="match status" value="1"/>
</dbReference>
<dbReference type="InterPro" id="IPR049560">
    <property type="entry name" value="MeTrfase_RsmB-F_NOP2_cat"/>
</dbReference>
<dbReference type="EMBL" id="JANIPJ010000002">
    <property type="protein sequence ID" value="MCR2803229.1"/>
    <property type="molecule type" value="Genomic_DNA"/>
</dbReference>
<dbReference type="PROSITE" id="PS01153">
    <property type="entry name" value="NOL1_NOP2_SUN"/>
    <property type="match status" value="1"/>
</dbReference>
<dbReference type="RefSeq" id="WP_257443290.1">
    <property type="nucleotide sequence ID" value="NZ_JANIPJ010000002.1"/>
</dbReference>
<dbReference type="InterPro" id="IPR001678">
    <property type="entry name" value="MeTrfase_RsmB-F_NOP2_dom"/>
</dbReference>
<evidence type="ECO:0000256" key="7">
    <source>
        <dbReference type="PROSITE-ProRule" id="PRU01023"/>
    </source>
</evidence>
<dbReference type="AlphaFoldDB" id="A0A9X2MM58"/>
<dbReference type="CDD" id="cd02440">
    <property type="entry name" value="AdoMet_MTases"/>
    <property type="match status" value="1"/>
</dbReference>
<dbReference type="GO" id="GO:0008757">
    <property type="term" value="F:S-adenosylmethionine-dependent methyltransferase activity"/>
    <property type="evidence" value="ECO:0007669"/>
    <property type="project" value="InterPro"/>
</dbReference>
<dbReference type="Pfam" id="PF01189">
    <property type="entry name" value="Methyltr_RsmB-F"/>
    <property type="match status" value="1"/>
</dbReference>
<dbReference type="Gene3D" id="3.30.70.1170">
    <property type="entry name" value="Sun protein, domain 3"/>
    <property type="match status" value="1"/>
</dbReference>
<evidence type="ECO:0000256" key="5">
    <source>
        <dbReference type="ARBA" id="ARBA00022691"/>
    </source>
</evidence>
<reference evidence="10" key="1">
    <citation type="submission" date="2022-08" db="EMBL/GenBank/DDBJ databases">
        <title>The genomic sequence of strain Paenibacillus sp. SCIV0701.</title>
        <authorList>
            <person name="Zhao H."/>
        </authorList>
    </citation>
    <scope>NUCLEOTIDE SEQUENCE</scope>
    <source>
        <strain evidence="10">SCIV0701</strain>
    </source>
</reference>
<evidence type="ECO:0000256" key="6">
    <source>
        <dbReference type="ARBA" id="ARBA00022884"/>
    </source>
</evidence>
<dbReference type="NCBIfam" id="TIGR00446">
    <property type="entry name" value="nop2p"/>
    <property type="match status" value="1"/>
</dbReference>
<dbReference type="PANTHER" id="PTHR22807">
    <property type="entry name" value="NOP2 YEAST -RELATED NOL1/NOP2/FMU SUN DOMAIN-CONTAINING"/>
    <property type="match status" value="1"/>
</dbReference>
<feature type="binding site" evidence="7">
    <location>
        <position position="136"/>
    </location>
    <ligand>
        <name>S-adenosyl-L-methionine</name>
        <dbReference type="ChEBI" id="CHEBI:59789"/>
    </ligand>
</feature>
<dbReference type="GO" id="GO:0003723">
    <property type="term" value="F:RNA binding"/>
    <property type="evidence" value="ECO:0007669"/>
    <property type="project" value="UniProtKB-UniRule"/>
</dbReference>
<feature type="binding site" evidence="7">
    <location>
        <position position="163"/>
    </location>
    <ligand>
        <name>S-adenosyl-L-methionine</name>
        <dbReference type="ChEBI" id="CHEBI:59789"/>
    </ligand>
</feature>
<evidence type="ECO:0000259" key="9">
    <source>
        <dbReference type="PROSITE" id="PS51686"/>
    </source>
</evidence>
<feature type="active site" description="Nucleophile" evidence="7">
    <location>
        <position position="234"/>
    </location>
</feature>
<feature type="domain" description="SAM-dependent MTase RsmB/NOP-type" evidence="9">
    <location>
        <begin position="23"/>
        <end position="314"/>
    </location>
</feature>
<feature type="binding site" evidence="7">
    <location>
        <position position="181"/>
    </location>
    <ligand>
        <name>S-adenosyl-L-methionine</name>
        <dbReference type="ChEBI" id="CHEBI:59789"/>
    </ligand>
</feature>
<name>A0A9X2MM58_9BACL</name>
<dbReference type="PRINTS" id="PR02008">
    <property type="entry name" value="RCMTFAMILY"/>
</dbReference>
<keyword evidence="2" id="KW-0963">Cytoplasm</keyword>
<organism evidence="10 11">
    <name type="scientific">Paenibacillus soyae</name>
    <dbReference type="NCBI Taxonomy" id="2969249"/>
    <lineage>
        <taxon>Bacteria</taxon>
        <taxon>Bacillati</taxon>
        <taxon>Bacillota</taxon>
        <taxon>Bacilli</taxon>
        <taxon>Bacillales</taxon>
        <taxon>Paenibacillaceae</taxon>
        <taxon>Paenibacillus</taxon>
    </lineage>
</organism>
<keyword evidence="4 7" id="KW-0808">Transferase</keyword>
<dbReference type="CDD" id="cd21147">
    <property type="entry name" value="RsmF_methylt_CTD1"/>
    <property type="match status" value="1"/>
</dbReference>
<evidence type="ECO:0000313" key="10">
    <source>
        <dbReference type="EMBL" id="MCR2803229.1"/>
    </source>
</evidence>
<dbReference type="Pfam" id="PF17125">
    <property type="entry name" value="Methyltr_RsmF_N"/>
    <property type="match status" value="1"/>
</dbReference>
<feature type="region of interest" description="Disordered" evidence="8">
    <location>
        <begin position="322"/>
        <end position="359"/>
    </location>
</feature>
<dbReference type="PROSITE" id="PS51686">
    <property type="entry name" value="SAM_MT_RSMB_NOP"/>
    <property type="match status" value="1"/>
</dbReference>
<dbReference type="GO" id="GO:0008173">
    <property type="term" value="F:RNA methyltransferase activity"/>
    <property type="evidence" value="ECO:0007669"/>
    <property type="project" value="InterPro"/>
</dbReference>
<dbReference type="InterPro" id="IPR027391">
    <property type="entry name" value="Nol1_Nop2_Fmu_2"/>
</dbReference>
<feature type="binding site" evidence="7">
    <location>
        <begin position="112"/>
        <end position="118"/>
    </location>
    <ligand>
        <name>S-adenosyl-L-methionine</name>
        <dbReference type="ChEBI" id="CHEBI:59789"/>
    </ligand>
</feature>
<evidence type="ECO:0000313" key="11">
    <source>
        <dbReference type="Proteomes" id="UP001141950"/>
    </source>
</evidence>
<dbReference type="Pfam" id="PF13636">
    <property type="entry name" value="Methyltranf_PUA"/>
    <property type="match status" value="1"/>
</dbReference>
<keyword evidence="3 7" id="KW-0489">Methyltransferase</keyword>
<protein>
    <submittedName>
        <fullName evidence="10">RsmB/NOP family class I SAM-dependent RNA methyltransferase</fullName>
    </submittedName>
</protein>